<evidence type="ECO:0000256" key="5">
    <source>
        <dbReference type="ARBA" id="ARBA00022884"/>
    </source>
</evidence>
<keyword evidence="6" id="KW-0916">Viral movement protein</keyword>
<accession>Q4VMI3</accession>
<dbReference type="OrthoDB" id="9245at10239"/>
<organism evidence="8 9">
    <name type="scientific">Grapevine Algerian latent virus</name>
    <dbReference type="NCBI Taxonomy" id="208084"/>
    <lineage>
        <taxon>Viruses</taxon>
        <taxon>Riboviria</taxon>
        <taxon>Orthornavirae</taxon>
        <taxon>Kitrinoviricota</taxon>
        <taxon>Tolucaviricetes</taxon>
        <taxon>Tolivirales</taxon>
        <taxon>Tombusviridae</taxon>
        <taxon>Procedovirinae</taxon>
        <taxon>Tombusvirus</taxon>
        <taxon>Tombusvirus algeriaense</taxon>
    </lineage>
</organism>
<evidence type="ECO:0000256" key="6">
    <source>
        <dbReference type="ARBA" id="ARBA00023031"/>
    </source>
</evidence>
<dbReference type="GO" id="GO:0046740">
    <property type="term" value="P:transport of virus in host, cell to cell"/>
    <property type="evidence" value="ECO:0007669"/>
    <property type="project" value="UniProtKB-KW"/>
</dbReference>
<evidence type="ECO:0000313" key="8">
    <source>
        <dbReference type="EMBL" id="AAX76896.1"/>
    </source>
</evidence>
<evidence type="ECO:0000256" key="4">
    <source>
        <dbReference type="ARBA" id="ARBA00022870"/>
    </source>
</evidence>
<keyword evidence="5" id="KW-0694">RNA-binding</keyword>
<sequence length="210" mass="23787">MIWAHLSACQARKGLLEQDQFMDTEYEQVNKPWNELYKEATLGNKLTVNVGMEDAEVPLLPSNFLTKVRVSMSGGYITVRRVRIKIIPLVSRKAGVSGKLYLRDISDTTGRKLHCTELLDLGREVRLTMQHLDFLVSARSDVPIVFGFEDLVSPYLEGRELFSVSLKWQFGLSAQCYSLPPAKWKVMYQEDALKALKPSKKKASKTDSSV</sequence>
<comment type="similarity">
    <text evidence="2">Belongs to the tombusvirus/aureusvirus movement protein p22 family.</text>
</comment>
<proteinExistence type="inferred from homology"/>
<protein>
    <submittedName>
        <fullName evidence="8">24K protein</fullName>
    </submittedName>
</protein>
<dbReference type="GO" id="GO:0003723">
    <property type="term" value="F:RNA binding"/>
    <property type="evidence" value="ECO:0007669"/>
    <property type="project" value="UniProtKB-KW"/>
</dbReference>
<keyword evidence="4" id="KW-1043">Host membrane</keyword>
<dbReference type="RefSeq" id="YP_002308432.1">
    <property type="nucleotide sequence ID" value="NC_011535.1"/>
</dbReference>
<dbReference type="Pfam" id="PF03558">
    <property type="entry name" value="TBSV_P22"/>
    <property type="match status" value="1"/>
</dbReference>
<keyword evidence="9" id="KW-1185">Reference proteome</keyword>
<reference evidence="8 9" key="1">
    <citation type="journal article" date="2006" name="J. Gen. Plant Pathol.">
        <title>Characterization of Grapevine Algerian latent virus isolated from nipplefruit (Solanum mammosum) in Japan.</title>
        <authorList>
            <person name="Ohki T."/>
            <person name="Uematsu K."/>
            <person name="Nakayama Y."/>
            <person name="Lesemann D.-E."/>
            <person name="Honda Y."/>
            <person name="Tsuda S."/>
            <person name="Fujisawa I."/>
        </authorList>
    </citation>
    <scope>NUCLEOTIDE SEQUENCE [LARGE SCALE GENOMIC DNA]</scope>
    <source>
        <strain evidence="9">nipplefruit</strain>
    </source>
</reference>
<dbReference type="GO" id="GO:0019028">
    <property type="term" value="C:viral capsid"/>
    <property type="evidence" value="ECO:0007669"/>
    <property type="project" value="InterPro"/>
</dbReference>
<comment type="subcellular location">
    <subcellularLocation>
        <location evidence="1">Host membrane</location>
    </subcellularLocation>
</comment>
<evidence type="ECO:0000256" key="2">
    <source>
        <dbReference type="ARBA" id="ARBA00006841"/>
    </source>
</evidence>
<dbReference type="EMBL" id="AY830918">
    <property type="protein sequence ID" value="AAX76896.1"/>
    <property type="molecule type" value="Genomic_RNA"/>
</dbReference>
<name>Q4VMI3_9TOMB</name>
<evidence type="ECO:0000256" key="7">
    <source>
        <dbReference type="ARBA" id="ARBA00023136"/>
    </source>
</evidence>
<dbReference type="Proteomes" id="UP000202829">
    <property type="component" value="Segment"/>
</dbReference>
<dbReference type="KEGG" id="vg:7042878"/>
<evidence type="ECO:0000313" key="9">
    <source>
        <dbReference type="Proteomes" id="UP000202829"/>
    </source>
</evidence>
<dbReference type="GeneID" id="7042878"/>
<evidence type="ECO:0000256" key="1">
    <source>
        <dbReference type="ARBA" id="ARBA00004551"/>
    </source>
</evidence>
<evidence type="ECO:0000256" key="3">
    <source>
        <dbReference type="ARBA" id="ARBA00022448"/>
    </source>
</evidence>
<keyword evidence="3" id="KW-0813">Transport</keyword>
<keyword evidence="7" id="KW-0472">Membrane</keyword>
<dbReference type="InterPro" id="IPR005332">
    <property type="entry name" value="TBSV_p22"/>
</dbReference>
<dbReference type="GO" id="GO:0033644">
    <property type="term" value="C:host cell membrane"/>
    <property type="evidence" value="ECO:0007669"/>
    <property type="project" value="UniProtKB-SubCell"/>
</dbReference>